<accession>A0A8S1EC71</accession>
<keyword evidence="8" id="KW-1185">Reference proteome</keyword>
<comment type="subcellular location">
    <subcellularLocation>
        <location evidence="1">Membrane</location>
        <topology evidence="1">Multi-pass membrane protein</topology>
    </subcellularLocation>
</comment>
<organism evidence="7 8">
    <name type="scientific">Caenorhabditis bovis</name>
    <dbReference type="NCBI Taxonomy" id="2654633"/>
    <lineage>
        <taxon>Eukaryota</taxon>
        <taxon>Metazoa</taxon>
        <taxon>Ecdysozoa</taxon>
        <taxon>Nematoda</taxon>
        <taxon>Chromadorea</taxon>
        <taxon>Rhabditida</taxon>
        <taxon>Rhabditina</taxon>
        <taxon>Rhabditomorpha</taxon>
        <taxon>Rhabditoidea</taxon>
        <taxon>Rhabditidae</taxon>
        <taxon>Peloderinae</taxon>
        <taxon>Caenorhabditis</taxon>
    </lineage>
</organism>
<evidence type="ECO:0000313" key="8">
    <source>
        <dbReference type="Proteomes" id="UP000494206"/>
    </source>
</evidence>
<dbReference type="GO" id="GO:0004888">
    <property type="term" value="F:transmembrane signaling receptor activity"/>
    <property type="evidence" value="ECO:0007669"/>
    <property type="project" value="InterPro"/>
</dbReference>
<keyword evidence="4 6" id="KW-1133">Transmembrane helix</keyword>
<feature type="transmembrane region" description="Helical" evidence="6">
    <location>
        <begin position="219"/>
        <end position="246"/>
    </location>
</feature>
<dbReference type="PANTHER" id="PTHR31552">
    <property type="entry name" value="SERPENTINE RECEPTOR CLASS GAMMA"/>
    <property type="match status" value="1"/>
</dbReference>
<comment type="caution">
    <text evidence="6">Lacks conserved residue(s) required for the propagation of feature annotation.</text>
</comment>
<evidence type="ECO:0000313" key="7">
    <source>
        <dbReference type="EMBL" id="CAB3398332.1"/>
    </source>
</evidence>
<evidence type="ECO:0000256" key="3">
    <source>
        <dbReference type="ARBA" id="ARBA00022692"/>
    </source>
</evidence>
<evidence type="ECO:0000256" key="1">
    <source>
        <dbReference type="ARBA" id="ARBA00004141"/>
    </source>
</evidence>
<comment type="caution">
    <text evidence="7">The sequence shown here is derived from an EMBL/GenBank/DDBJ whole genome shotgun (WGS) entry which is preliminary data.</text>
</comment>
<comment type="similarity">
    <text evidence="2 6">Belongs to the nematode receptor-like protein srg family.</text>
</comment>
<reference evidence="7 8" key="1">
    <citation type="submission" date="2020-04" db="EMBL/GenBank/DDBJ databases">
        <authorList>
            <person name="Laetsch R D."/>
            <person name="Stevens L."/>
            <person name="Kumar S."/>
            <person name="Blaxter L. M."/>
        </authorList>
    </citation>
    <scope>NUCLEOTIDE SEQUENCE [LARGE SCALE GENOMIC DNA]</scope>
</reference>
<dbReference type="EMBL" id="CADEPM010000001">
    <property type="protein sequence ID" value="CAB3398332.1"/>
    <property type="molecule type" value="Genomic_DNA"/>
</dbReference>
<dbReference type="AlphaFoldDB" id="A0A8S1EC71"/>
<feature type="transmembrane region" description="Helical" evidence="6">
    <location>
        <begin position="138"/>
        <end position="163"/>
    </location>
</feature>
<sequence>MDLLSNPKFMITLSYGSISMMLYAIVSIVIFNEHRQFNGSFFRMFVAGSFMNLWTYLNSFVTIRIPQHTNYNGTFAPIYLKLNQHNTTPCSFLSFCHMMHFQFAYTQYMYNFITCLNRVSAILFPMRSEQGRASIYKSLMPVLIIITGTNCIMNLIALAQLLSMKNDGNARPLELHLFFMSFCVFIIDMFLSTLTIANYVCSNVPEIKETLGEDTYNALVTIVLVLTPFASDMLTLSHPWLILIFSRGIRERFHIRLLRFPLYKCLNKQLTAASTGRSTPLPTVGSVGFLNRHSSRIANVN</sequence>
<evidence type="ECO:0000256" key="6">
    <source>
        <dbReference type="RuleBase" id="RU280813"/>
    </source>
</evidence>
<gene>
    <name evidence="7" type="ORF">CBOVIS_LOCUS1615</name>
</gene>
<keyword evidence="5 6" id="KW-0472">Membrane</keyword>
<evidence type="ECO:0000256" key="5">
    <source>
        <dbReference type="ARBA" id="ARBA00023136"/>
    </source>
</evidence>
<dbReference type="GO" id="GO:0007606">
    <property type="term" value="P:sensory perception of chemical stimulus"/>
    <property type="evidence" value="ECO:0007669"/>
    <property type="project" value="UniProtKB-UniRule"/>
</dbReference>
<dbReference type="PANTHER" id="PTHR31552:SF28">
    <property type="entry name" value="SERPENTINE RECEPTOR CLASS GAMMA"/>
    <property type="match status" value="1"/>
</dbReference>
<protein>
    <recommendedName>
        <fullName evidence="6">Serpentine receptor class gamma</fullName>
    </recommendedName>
</protein>
<feature type="transmembrane region" description="Helical" evidence="6">
    <location>
        <begin position="37"/>
        <end position="57"/>
    </location>
</feature>
<dbReference type="InterPro" id="IPR000609">
    <property type="entry name" value="7TM_GPCR_serpentine_rcpt_Srg"/>
</dbReference>
<dbReference type="GO" id="GO:0016020">
    <property type="term" value="C:membrane"/>
    <property type="evidence" value="ECO:0007669"/>
    <property type="project" value="UniProtKB-SubCell"/>
</dbReference>
<evidence type="ECO:0000256" key="4">
    <source>
        <dbReference type="ARBA" id="ARBA00022989"/>
    </source>
</evidence>
<dbReference type="Proteomes" id="UP000494206">
    <property type="component" value="Unassembled WGS sequence"/>
</dbReference>
<feature type="transmembrane region" description="Helical" evidence="6">
    <location>
        <begin position="175"/>
        <end position="199"/>
    </location>
</feature>
<proteinExistence type="inferred from homology"/>
<feature type="transmembrane region" description="Helical" evidence="6">
    <location>
        <begin position="108"/>
        <end position="126"/>
    </location>
</feature>
<feature type="transmembrane region" description="Helical" evidence="6">
    <location>
        <begin position="12"/>
        <end position="31"/>
    </location>
</feature>
<keyword evidence="3 6" id="KW-0812">Transmembrane</keyword>
<dbReference type="OrthoDB" id="5828859at2759"/>
<evidence type="ECO:0000256" key="2">
    <source>
        <dbReference type="ARBA" id="ARBA00005692"/>
    </source>
</evidence>
<name>A0A8S1EC71_9PELO</name>
<dbReference type="Pfam" id="PF02118">
    <property type="entry name" value="Srg"/>
    <property type="match status" value="1"/>
</dbReference>